<dbReference type="AlphaFoldDB" id="A0AAF0Y4E8"/>
<dbReference type="RefSeq" id="XP_062625972.1">
    <property type="nucleotide sequence ID" value="XM_062769988.1"/>
</dbReference>
<feature type="compositionally biased region" description="Low complexity" evidence="1">
    <location>
        <begin position="159"/>
        <end position="170"/>
    </location>
</feature>
<proteinExistence type="predicted"/>
<gene>
    <name evidence="3" type="ORF">LOC62_02G003454</name>
</gene>
<dbReference type="EMBL" id="CP086715">
    <property type="protein sequence ID" value="WOO79940.1"/>
    <property type="molecule type" value="Genomic_DNA"/>
</dbReference>
<feature type="compositionally biased region" description="Polar residues" evidence="1">
    <location>
        <begin position="172"/>
        <end position="181"/>
    </location>
</feature>
<protein>
    <submittedName>
        <fullName evidence="3">Uncharacterized protein</fullName>
    </submittedName>
</protein>
<feature type="region of interest" description="Disordered" evidence="1">
    <location>
        <begin position="127"/>
        <end position="217"/>
    </location>
</feature>
<sequence length="237" mass="24139">MIPRLVLLPFVFAAALAMPAPEAELSLEALGISIPPRDTFGLSLGQGLVKRACPANKPYTCARWPDRCTTATAVCCDLTSGTTSCDAGYYCYVRATDGQIMCCANGKNCNIQYTTIDAPVITVTNSQTTTTTDAPPPTTTSSTTPDPVTTASPPPAPDPSTSSSSTQGPTFAQVSFGQQPSYGFGQAPPFGQAASSSSSSQSGKPTPVPVPKPSSGAERVLAPGLALAGVLVGAFVA</sequence>
<feature type="signal peptide" evidence="2">
    <location>
        <begin position="1"/>
        <end position="17"/>
    </location>
</feature>
<feature type="chain" id="PRO_5042008465" evidence="2">
    <location>
        <begin position="18"/>
        <end position="237"/>
    </location>
</feature>
<keyword evidence="4" id="KW-1185">Reference proteome</keyword>
<evidence type="ECO:0000313" key="4">
    <source>
        <dbReference type="Proteomes" id="UP000827549"/>
    </source>
</evidence>
<organism evidence="3 4">
    <name type="scientific">Vanrija pseudolonga</name>
    <dbReference type="NCBI Taxonomy" id="143232"/>
    <lineage>
        <taxon>Eukaryota</taxon>
        <taxon>Fungi</taxon>
        <taxon>Dikarya</taxon>
        <taxon>Basidiomycota</taxon>
        <taxon>Agaricomycotina</taxon>
        <taxon>Tremellomycetes</taxon>
        <taxon>Trichosporonales</taxon>
        <taxon>Trichosporonaceae</taxon>
        <taxon>Vanrija</taxon>
    </lineage>
</organism>
<dbReference type="Proteomes" id="UP000827549">
    <property type="component" value="Chromosome 2"/>
</dbReference>
<keyword evidence="2" id="KW-0732">Signal</keyword>
<name>A0AAF0Y4E8_9TREE</name>
<dbReference type="GeneID" id="87806697"/>
<feature type="compositionally biased region" description="Low complexity" evidence="1">
    <location>
        <begin position="127"/>
        <end position="151"/>
    </location>
</feature>
<accession>A0AAF0Y4E8</accession>
<evidence type="ECO:0000256" key="1">
    <source>
        <dbReference type="SAM" id="MobiDB-lite"/>
    </source>
</evidence>
<evidence type="ECO:0000256" key="2">
    <source>
        <dbReference type="SAM" id="SignalP"/>
    </source>
</evidence>
<feature type="compositionally biased region" description="Low complexity" evidence="1">
    <location>
        <begin position="192"/>
        <end position="205"/>
    </location>
</feature>
<reference evidence="3" key="1">
    <citation type="submission" date="2023-10" db="EMBL/GenBank/DDBJ databases">
        <authorList>
            <person name="Noh H."/>
        </authorList>
    </citation>
    <scope>NUCLEOTIDE SEQUENCE</scope>
    <source>
        <strain evidence="3">DUCC4014</strain>
    </source>
</reference>
<evidence type="ECO:0000313" key="3">
    <source>
        <dbReference type="EMBL" id="WOO79940.1"/>
    </source>
</evidence>